<dbReference type="CDD" id="cd07085">
    <property type="entry name" value="ALDH_F6_MMSDH"/>
    <property type="match status" value="1"/>
</dbReference>
<evidence type="ECO:0000313" key="15">
    <source>
        <dbReference type="EnsemblMetazoa" id="XP_031785815"/>
    </source>
</evidence>
<dbReference type="GO" id="GO:0006574">
    <property type="term" value="P:L-valine catabolic process"/>
    <property type="evidence" value="ECO:0007669"/>
    <property type="project" value="TreeGrafter"/>
</dbReference>
<evidence type="ECO:0000256" key="1">
    <source>
        <dbReference type="ARBA" id="ARBA00004173"/>
    </source>
</evidence>
<evidence type="ECO:0000313" key="16">
    <source>
        <dbReference type="Proteomes" id="UP000002358"/>
    </source>
</evidence>
<comment type="catalytic activity">
    <reaction evidence="12">
        <text>2-methyl-3-oxopropanoate + NAD(+) + CoA + H2O = propanoyl-CoA + hydrogencarbonate + NADH + H(+)</text>
        <dbReference type="Rhea" id="RHEA:20804"/>
        <dbReference type="ChEBI" id="CHEBI:15377"/>
        <dbReference type="ChEBI" id="CHEBI:15378"/>
        <dbReference type="ChEBI" id="CHEBI:17544"/>
        <dbReference type="ChEBI" id="CHEBI:57287"/>
        <dbReference type="ChEBI" id="CHEBI:57392"/>
        <dbReference type="ChEBI" id="CHEBI:57540"/>
        <dbReference type="ChEBI" id="CHEBI:57700"/>
        <dbReference type="ChEBI" id="CHEBI:57945"/>
        <dbReference type="EC" id="1.2.1.27"/>
    </reaction>
    <physiologicalReaction direction="left-to-right" evidence="12">
        <dbReference type="Rhea" id="RHEA:20805"/>
    </physiologicalReaction>
</comment>
<comment type="catalytic activity">
    <reaction evidence="13">
        <text>3-oxopropanoate + NAD(+) + CoA + H2O = hydrogencarbonate + acetyl-CoA + NADH + H(+)</text>
        <dbReference type="Rhea" id="RHEA:76615"/>
        <dbReference type="ChEBI" id="CHEBI:15377"/>
        <dbReference type="ChEBI" id="CHEBI:15378"/>
        <dbReference type="ChEBI" id="CHEBI:17544"/>
        <dbReference type="ChEBI" id="CHEBI:33190"/>
        <dbReference type="ChEBI" id="CHEBI:57287"/>
        <dbReference type="ChEBI" id="CHEBI:57288"/>
        <dbReference type="ChEBI" id="CHEBI:57540"/>
        <dbReference type="ChEBI" id="CHEBI:57945"/>
        <dbReference type="EC" id="1.2.1.27"/>
    </reaction>
    <physiologicalReaction direction="left-to-right" evidence="13">
        <dbReference type="Rhea" id="RHEA:76616"/>
    </physiologicalReaction>
</comment>
<dbReference type="InterPro" id="IPR015590">
    <property type="entry name" value="Aldehyde_DH_dom"/>
</dbReference>
<dbReference type="SMR" id="A0A7M7T9Z3"/>
<dbReference type="AlphaFoldDB" id="A0A7M7T9Z3"/>
<dbReference type="EC" id="1.2.1.27" evidence="4"/>
<keyword evidence="6" id="KW-0560">Oxidoreductase</keyword>
<evidence type="ECO:0000256" key="11">
    <source>
        <dbReference type="ARBA" id="ARBA00042419"/>
    </source>
</evidence>
<dbReference type="PANTHER" id="PTHR43866:SF3">
    <property type="entry name" value="METHYLMALONATE-SEMIALDEHYDE DEHYDROGENASE [ACYLATING], MITOCHONDRIAL"/>
    <property type="match status" value="1"/>
</dbReference>
<comment type="subunit">
    <text evidence="3">Homotetramer.</text>
</comment>
<dbReference type="Gene3D" id="3.40.309.10">
    <property type="entry name" value="Aldehyde Dehydrogenase, Chain A, domain 2"/>
    <property type="match status" value="1"/>
</dbReference>
<proteinExistence type="inferred from homology"/>
<evidence type="ECO:0000256" key="8">
    <source>
        <dbReference type="ARBA" id="ARBA00023128"/>
    </source>
</evidence>
<keyword evidence="5" id="KW-0809">Transit peptide</keyword>
<comment type="subcellular location">
    <subcellularLocation>
        <location evidence="1">Mitochondrion</location>
    </subcellularLocation>
</comment>
<organism evidence="15 16">
    <name type="scientific">Nasonia vitripennis</name>
    <name type="common">Parasitic wasp</name>
    <dbReference type="NCBI Taxonomy" id="7425"/>
    <lineage>
        <taxon>Eukaryota</taxon>
        <taxon>Metazoa</taxon>
        <taxon>Ecdysozoa</taxon>
        <taxon>Arthropoda</taxon>
        <taxon>Hexapoda</taxon>
        <taxon>Insecta</taxon>
        <taxon>Pterygota</taxon>
        <taxon>Neoptera</taxon>
        <taxon>Endopterygota</taxon>
        <taxon>Hymenoptera</taxon>
        <taxon>Apocrita</taxon>
        <taxon>Proctotrupomorpha</taxon>
        <taxon>Chalcidoidea</taxon>
        <taxon>Pteromalidae</taxon>
        <taxon>Pteromalinae</taxon>
        <taxon>Nasonia</taxon>
    </lineage>
</organism>
<dbReference type="PANTHER" id="PTHR43866">
    <property type="entry name" value="MALONATE-SEMIALDEHYDE DEHYDROGENASE"/>
    <property type="match status" value="1"/>
</dbReference>
<evidence type="ECO:0000256" key="9">
    <source>
        <dbReference type="ARBA" id="ARBA00037458"/>
    </source>
</evidence>
<dbReference type="FunFam" id="3.40.605.10:FF:000003">
    <property type="entry name" value="Methylmalonate-semialdehyde dehydrogenase [acylating]"/>
    <property type="match status" value="1"/>
</dbReference>
<feature type="domain" description="Aldehyde dehydrogenase" evidence="14">
    <location>
        <begin position="63"/>
        <end position="524"/>
    </location>
</feature>
<dbReference type="PROSITE" id="PS00070">
    <property type="entry name" value="ALDEHYDE_DEHYDR_CYS"/>
    <property type="match status" value="1"/>
</dbReference>
<dbReference type="RefSeq" id="XP_031785815.1">
    <property type="nucleotide sequence ID" value="XM_031929955.1"/>
</dbReference>
<comment type="function">
    <text evidence="9">Probable malonate and methylmalonate semialdehyde dehydrogenase involved in the catabolism of valine, thymine, and compounds catabolized by way of beta-alanine, including uracil and cytidine.</text>
</comment>
<dbReference type="EnsemblMetazoa" id="XM_031929955">
    <property type="protein sequence ID" value="XP_031785815"/>
    <property type="gene ID" value="LOC100114161"/>
</dbReference>
<dbReference type="OrthoDB" id="310895at2759"/>
<dbReference type="GeneID" id="100114161"/>
<dbReference type="InterPro" id="IPR016160">
    <property type="entry name" value="Ald_DH_CS_CYS"/>
</dbReference>
<dbReference type="FunCoup" id="A0A7M7T9Z3">
    <property type="interactions" value="1147"/>
</dbReference>
<keyword evidence="16" id="KW-1185">Reference proteome</keyword>
<evidence type="ECO:0000259" key="14">
    <source>
        <dbReference type="Pfam" id="PF00171"/>
    </source>
</evidence>
<dbReference type="InterPro" id="IPR016163">
    <property type="entry name" value="Ald_DH_C"/>
</dbReference>
<dbReference type="Pfam" id="PF00171">
    <property type="entry name" value="Aldedh"/>
    <property type="match status" value="1"/>
</dbReference>
<protein>
    <recommendedName>
        <fullName evidence="10">Probable methylmalonate-semialdehyde/malonate-semialdehyde dehydrogenase [acylating], mitochondrial</fullName>
        <ecNumber evidence="4">1.2.1.27</ecNumber>
    </recommendedName>
    <alternativeName>
        <fullName evidence="11">Malonate-semialdehyde dehydrogenase [acylating]</fullName>
    </alternativeName>
</protein>
<dbReference type="SUPFAM" id="SSF53720">
    <property type="entry name" value="ALDH-like"/>
    <property type="match status" value="1"/>
</dbReference>
<evidence type="ECO:0000256" key="4">
    <source>
        <dbReference type="ARBA" id="ARBA00013048"/>
    </source>
</evidence>
<sequence length="546" mass="59043">MCCQASAMYTLNVATRLPYFSLQSAVLQNFSESTTDKLSIHCSQLALRDDGKTYQNQYKKQDSKSTEFTEVHDPATNEVICRTPKSTESEMQDAVASAKAAFSTWRQSSIMTRQTLMLKYQALIREHSKELAMNLVRENGKTLADAEGDVLRGLQIVDMCAGIPSLLLGESLNNISTDMDTISYKVPIGVTGSICPFNFPAMVPLWTFPISIACGNTTVLKPSERVPGASMILADLFNKAGAPPGLLNIIHGQHKAVDFICDHPDIKAVSFVGSDQAGKYIYERSSASGKRVQCNNGAKNHCVVMPDANKNKSISQIVGAAFGAAGQRCMALSVAVFVGKTNDWIPEIVNAAKRLKVNAGHVPGADLGPVISPQSKNRILELIESSVKEGADLPLDGRGIKVPGYEKGNFVGPTIITNVKPNMRCYKEEIFGPVLVCMNAASLDEAIKLINANPYGNGTAIFTTNGASARTFIDRIEAGQVGINVPIPVPLPMFSFTGNKKSFFGDSHFYGKHGINFHTQTKTITQLWRAGDATDISSSTTMPTMQ</sequence>
<dbReference type="NCBIfam" id="TIGR01722">
    <property type="entry name" value="MMSDH"/>
    <property type="match status" value="1"/>
</dbReference>
<dbReference type="FunFam" id="3.40.309.10:FF:000002">
    <property type="entry name" value="Methylmalonate-semialdehyde dehydrogenase (Acylating)"/>
    <property type="match status" value="1"/>
</dbReference>
<evidence type="ECO:0000256" key="12">
    <source>
        <dbReference type="ARBA" id="ARBA00047644"/>
    </source>
</evidence>
<dbReference type="GO" id="GO:0004491">
    <property type="term" value="F:methylmalonate-semialdehyde dehydrogenase (acylating, NAD) activity"/>
    <property type="evidence" value="ECO:0007669"/>
    <property type="project" value="UniProtKB-EC"/>
</dbReference>
<evidence type="ECO:0000256" key="6">
    <source>
        <dbReference type="ARBA" id="ARBA00023002"/>
    </source>
</evidence>
<dbReference type="InterPro" id="IPR016161">
    <property type="entry name" value="Ald_DH/histidinol_DH"/>
</dbReference>
<name>A0A7M7T9Z3_NASVI</name>
<evidence type="ECO:0000256" key="2">
    <source>
        <dbReference type="ARBA" id="ARBA00009986"/>
    </source>
</evidence>
<dbReference type="GO" id="GO:0006210">
    <property type="term" value="P:thymine catabolic process"/>
    <property type="evidence" value="ECO:0007669"/>
    <property type="project" value="TreeGrafter"/>
</dbReference>
<dbReference type="Gene3D" id="3.40.605.10">
    <property type="entry name" value="Aldehyde Dehydrogenase, Chain A, domain 1"/>
    <property type="match status" value="1"/>
</dbReference>
<dbReference type="Proteomes" id="UP000002358">
    <property type="component" value="Unassembled WGS sequence"/>
</dbReference>
<evidence type="ECO:0000256" key="5">
    <source>
        <dbReference type="ARBA" id="ARBA00022946"/>
    </source>
</evidence>
<dbReference type="GO" id="GO:0005739">
    <property type="term" value="C:mitochondrion"/>
    <property type="evidence" value="ECO:0007669"/>
    <property type="project" value="UniProtKB-SubCell"/>
</dbReference>
<evidence type="ECO:0000256" key="3">
    <source>
        <dbReference type="ARBA" id="ARBA00011881"/>
    </source>
</evidence>
<evidence type="ECO:0000256" key="10">
    <source>
        <dbReference type="ARBA" id="ARBA00039517"/>
    </source>
</evidence>
<reference evidence="15" key="1">
    <citation type="submission" date="2021-01" db="UniProtKB">
        <authorList>
            <consortium name="EnsemblMetazoa"/>
        </authorList>
    </citation>
    <scope>IDENTIFICATION</scope>
</reference>
<comment type="similarity">
    <text evidence="2">Belongs to the aldehyde dehydrogenase family.</text>
</comment>
<keyword evidence="7" id="KW-0520">NAD</keyword>
<dbReference type="InterPro" id="IPR016162">
    <property type="entry name" value="Ald_DH_N"/>
</dbReference>
<evidence type="ECO:0000256" key="7">
    <source>
        <dbReference type="ARBA" id="ARBA00023027"/>
    </source>
</evidence>
<evidence type="ECO:0000256" key="13">
    <source>
        <dbReference type="ARBA" id="ARBA00048821"/>
    </source>
</evidence>
<dbReference type="InterPro" id="IPR010061">
    <property type="entry name" value="MeMal-semiAld_DH"/>
</dbReference>
<accession>A0A7M7T9Z3</accession>
<dbReference type="InParanoid" id="A0A7M7T9Z3"/>
<keyword evidence="8" id="KW-0496">Mitochondrion</keyword>